<feature type="binding site" evidence="3">
    <location>
        <position position="56"/>
    </location>
    <ligand>
        <name>Mg(2+)</name>
        <dbReference type="ChEBI" id="CHEBI:18420"/>
        <label>1</label>
    </ligand>
</feature>
<evidence type="ECO:0000313" key="5">
    <source>
        <dbReference type="Proteomes" id="UP000244384"/>
    </source>
</evidence>
<dbReference type="InterPro" id="IPR036705">
    <property type="entry name" value="Ribosyl_crysJ1_sf"/>
</dbReference>
<dbReference type="OrthoDB" id="9798107at2"/>
<evidence type="ECO:0000313" key="4">
    <source>
        <dbReference type="EMBL" id="AWB92665.1"/>
    </source>
</evidence>
<feature type="binding site" evidence="3">
    <location>
        <position position="274"/>
    </location>
    <ligand>
        <name>Mg(2+)</name>
        <dbReference type="ChEBI" id="CHEBI:18420"/>
        <label>1</label>
    </ligand>
</feature>
<accession>A0A5F2EVI7</accession>
<dbReference type="Pfam" id="PF03747">
    <property type="entry name" value="ADP_ribosyl_GH"/>
    <property type="match status" value="1"/>
</dbReference>
<dbReference type="InterPro" id="IPR029021">
    <property type="entry name" value="Prot-tyrosine_phosphatase-like"/>
</dbReference>
<keyword evidence="3" id="KW-0479">Metal-binding</keyword>
<dbReference type="AlphaFoldDB" id="A0A2S0WMV6"/>
<dbReference type="Gene3D" id="3.90.190.10">
    <property type="entry name" value="Protein tyrosine phosphatase superfamily"/>
    <property type="match status" value="1"/>
</dbReference>
<organism evidence="4 5">
    <name type="scientific">Aeromicrobium chenweiae</name>
    <dbReference type="NCBI Taxonomy" id="2079793"/>
    <lineage>
        <taxon>Bacteria</taxon>
        <taxon>Bacillati</taxon>
        <taxon>Actinomycetota</taxon>
        <taxon>Actinomycetes</taxon>
        <taxon>Propionibacteriales</taxon>
        <taxon>Nocardioidaceae</taxon>
        <taxon>Aeromicrobium</taxon>
    </lineage>
</organism>
<dbReference type="KEGG" id="aez:C3E78_10895"/>
<protein>
    <submittedName>
        <fullName evidence="4">Uncharacterized protein</fullName>
    </submittedName>
</protein>
<reference evidence="5" key="1">
    <citation type="submission" date="2018-01" db="EMBL/GenBank/DDBJ databases">
        <authorList>
            <person name="Li J."/>
        </authorList>
    </citation>
    <scope>NUCLEOTIDE SEQUENCE [LARGE SCALE GENOMIC DNA]</scope>
    <source>
        <strain evidence="5">592</strain>
    </source>
</reference>
<accession>A0A2S0WMV6</accession>
<feature type="binding site" evidence="3">
    <location>
        <position position="277"/>
    </location>
    <ligand>
        <name>Mg(2+)</name>
        <dbReference type="ChEBI" id="CHEBI:18420"/>
        <label>1</label>
    </ligand>
</feature>
<dbReference type="GO" id="GO:0046872">
    <property type="term" value="F:metal ion binding"/>
    <property type="evidence" value="ECO:0007669"/>
    <property type="project" value="UniProtKB-KW"/>
</dbReference>
<dbReference type="GO" id="GO:0016787">
    <property type="term" value="F:hydrolase activity"/>
    <property type="evidence" value="ECO:0007669"/>
    <property type="project" value="UniProtKB-KW"/>
</dbReference>
<evidence type="ECO:0000256" key="1">
    <source>
        <dbReference type="ARBA" id="ARBA00010702"/>
    </source>
</evidence>
<feature type="binding site" evidence="3">
    <location>
        <position position="54"/>
    </location>
    <ligand>
        <name>Mg(2+)</name>
        <dbReference type="ChEBI" id="CHEBI:18420"/>
        <label>1</label>
    </ligand>
</feature>
<dbReference type="RefSeq" id="WP_108578309.1">
    <property type="nucleotide sequence ID" value="NZ_CP026952.1"/>
</dbReference>
<dbReference type="PANTHER" id="PTHR16222:SF24">
    <property type="entry name" value="ADP-RIBOSYLHYDROLASE ARH3"/>
    <property type="match status" value="1"/>
</dbReference>
<dbReference type="InterPro" id="IPR050792">
    <property type="entry name" value="ADP-ribosylglycohydrolase"/>
</dbReference>
<comment type="cofactor">
    <cofactor evidence="3">
        <name>Mg(2+)</name>
        <dbReference type="ChEBI" id="CHEBI:18420"/>
    </cofactor>
    <text evidence="3">Binds 2 magnesium ions per subunit.</text>
</comment>
<evidence type="ECO:0000256" key="2">
    <source>
        <dbReference type="ARBA" id="ARBA00022801"/>
    </source>
</evidence>
<evidence type="ECO:0000256" key="3">
    <source>
        <dbReference type="PIRSR" id="PIRSR605502-1"/>
    </source>
</evidence>
<dbReference type="EMBL" id="CP026952">
    <property type="protein sequence ID" value="AWB92665.1"/>
    <property type="molecule type" value="Genomic_DNA"/>
</dbReference>
<name>A0A2S0WMV6_9ACTN</name>
<dbReference type="SUPFAM" id="SSF101478">
    <property type="entry name" value="ADP-ribosylglycohydrolase"/>
    <property type="match status" value="1"/>
</dbReference>
<dbReference type="InterPro" id="IPR005502">
    <property type="entry name" value="Ribosyl_crysJ1"/>
</dbReference>
<proteinExistence type="inferred from homology"/>
<feature type="binding site" evidence="3">
    <location>
        <position position="55"/>
    </location>
    <ligand>
        <name>Mg(2+)</name>
        <dbReference type="ChEBI" id="CHEBI:18420"/>
        <label>1</label>
    </ligand>
</feature>
<feature type="binding site" evidence="3">
    <location>
        <position position="276"/>
    </location>
    <ligand>
        <name>Mg(2+)</name>
        <dbReference type="ChEBI" id="CHEBI:18420"/>
        <label>1</label>
    </ligand>
</feature>
<dbReference type="SUPFAM" id="SSF52799">
    <property type="entry name" value="(Phosphotyrosine protein) phosphatases II"/>
    <property type="match status" value="1"/>
</dbReference>
<sequence>MMTHSDNRAAGVLLGQACGDALGVPYEFGPALPESTVPEMIGGGPFGFDPGEYSDDTAMAVCIAEVAATGADLTSDEALDNIAERFLEWGATAKDVGNQTRAIFAATTRRDGPRGRAMRAASAEHAAAHPGRVGNGALMRTSAVALTRLDDRDATAAAARAVASLTHADPLGLESCVLWTEAIRVAVTTGELDLLGGLDLLDAGSRDRWRAWIREATDVDPRTYPSNGFTVYALQAAWAAITWTRTPELDAEAGTFPAQHFSLALMNAVRTGDDTDTVAAIAGGLLGGHWGWSAIPAHWSRRVHGYGGHRARGLVTLALRTADRGTSGDQDWPLGPSMTSSSYLHAPEHLAVHPHDDGVMLGTYRSPARDHDAVVSLCRVGTADFPGVADRVEVRLIDSDVPEDNPHLDFVLADAAAVIKELRDEGKTVFVHCVAAHQRTPSVGVAYARLLGVPPDQAQADVRRVLPGLRGHGRLWEHAARVREAERD</sequence>
<keyword evidence="3" id="KW-0460">Magnesium</keyword>
<gene>
    <name evidence="4" type="ORF">C3E78_10895</name>
</gene>
<keyword evidence="2" id="KW-0378">Hydrolase</keyword>
<keyword evidence="5" id="KW-1185">Reference proteome</keyword>
<dbReference type="Proteomes" id="UP000244384">
    <property type="component" value="Chromosome"/>
</dbReference>
<dbReference type="Gene3D" id="1.10.4080.10">
    <property type="entry name" value="ADP-ribosylation/Crystallin J1"/>
    <property type="match status" value="1"/>
</dbReference>
<dbReference type="PANTHER" id="PTHR16222">
    <property type="entry name" value="ADP-RIBOSYLGLYCOHYDROLASE"/>
    <property type="match status" value="1"/>
</dbReference>
<comment type="similarity">
    <text evidence="1">Belongs to the ADP-ribosylglycohydrolase family.</text>
</comment>